<dbReference type="EMBL" id="JAQNVG010000031">
    <property type="protein sequence ID" value="MDC2237530.1"/>
    <property type="molecule type" value="Genomic_DNA"/>
</dbReference>
<comment type="caution">
    <text evidence="3">The sequence shown here is derived from an EMBL/GenBank/DDBJ whole genome shotgun (WGS) entry which is preliminary data.</text>
</comment>
<evidence type="ECO:0000313" key="4">
    <source>
        <dbReference type="Proteomes" id="UP000284785"/>
    </source>
</evidence>
<proteinExistence type="predicted"/>
<accession>C6ILU4</accession>
<name>A0A0P0FA06_BACT4</name>
<dbReference type="RefSeq" id="WP_008760873.1">
    <property type="nucleotide sequence ID" value="NZ_BAABXH010000002.1"/>
</dbReference>
<dbReference type="Proteomes" id="UP000284785">
    <property type="component" value="Unassembled WGS sequence"/>
</dbReference>
<sequence>MKHWKDIAFGLFVSLTLAACYGEEDSFATPDIYKDYQPVLKDGNTVAGYAAAPLKEAKYDEVLNELYLTWDGSNSGWEKRDEYVGVEVEFNSLLSGKKIKRVMIPNVGDFGNLTVKRRDYGNEPTTLRLSKYRTVVVTDRYGVEELRFRSIYKDADGARQTSDWTNLSDQADKYELQVDMNYAAWQYFKTSQATQVQISFESDSEIRPVSALYNLIGNGDEAATQEEFRKWYYMDCAAMSFDPYNLAFDPYSKLRVFIKKDQTGGAYAIDYPTHNEGRGIVYPASESNPNDAWWKLPDMQHVFMHEMGHCVQWMPKQGKYIMEGVQDCDRQGYQEGWPDAVKVASKGYILATQKEEYQAAIAKSYRNPQSDKYFVWQVDYNTSGAFMSWLRLYNGDFVRMLPWTVLMDELTNQWSLEDAVKYILKESYPDLTMEELWNEYKTEVEVFLQNN</sequence>
<reference evidence="1 5" key="2">
    <citation type="journal article" date="2019" name="Nat. Med.">
        <title>A library of human gut bacterial isolates paired with longitudinal multiomics data enables mechanistic microbiome research.</title>
        <authorList>
            <person name="Poyet M."/>
            <person name="Groussin M."/>
            <person name="Gibbons S.M."/>
            <person name="Avila-Pacheco J."/>
            <person name="Jiang X."/>
            <person name="Kearney S.M."/>
            <person name="Perrotta A.R."/>
            <person name="Berdy B."/>
            <person name="Zhao S."/>
            <person name="Lieberman T.D."/>
            <person name="Swanson P.K."/>
            <person name="Smith M."/>
            <person name="Roesemann S."/>
            <person name="Alexander J.E."/>
            <person name="Rich S.A."/>
            <person name="Livny J."/>
            <person name="Vlamakis H."/>
            <person name="Clish C."/>
            <person name="Bullock K."/>
            <person name="Deik A."/>
            <person name="Scott J."/>
            <person name="Pierce K.A."/>
            <person name="Xavier R.J."/>
            <person name="Alm E.J."/>
        </authorList>
    </citation>
    <scope>NUCLEOTIDE SEQUENCE [LARGE SCALE GENOMIC DNA]</scope>
    <source>
        <strain evidence="1 5">BIOML-A165</strain>
    </source>
</reference>
<dbReference type="PROSITE" id="PS51257">
    <property type="entry name" value="PROKAR_LIPOPROTEIN"/>
    <property type="match status" value="1"/>
</dbReference>
<dbReference type="EMBL" id="QSJP01000022">
    <property type="protein sequence ID" value="RHD83561.1"/>
    <property type="molecule type" value="Genomic_DNA"/>
</dbReference>
<reference evidence="2" key="3">
    <citation type="submission" date="2022-10" db="EMBL/GenBank/DDBJ databases">
        <title>Human gut microbiome strain richness.</title>
        <authorList>
            <person name="Chen-Liaw A."/>
        </authorList>
    </citation>
    <scope>NUCLEOTIDE SEQUENCE</scope>
    <source>
        <strain evidence="2">1001283st1_A3_1001283B150304_161114</strain>
    </source>
</reference>
<protein>
    <submittedName>
        <fullName evidence="2">Basic secretory protein-like protein</fullName>
    </submittedName>
</protein>
<dbReference type="Proteomes" id="UP001217776">
    <property type="component" value="Unassembled WGS sequence"/>
</dbReference>
<organism evidence="3 4">
    <name type="scientific">Bacteroides thetaiotaomicron</name>
    <dbReference type="NCBI Taxonomy" id="818"/>
    <lineage>
        <taxon>Bacteria</taxon>
        <taxon>Pseudomonadati</taxon>
        <taxon>Bacteroidota</taxon>
        <taxon>Bacteroidia</taxon>
        <taxon>Bacteroidales</taxon>
        <taxon>Bacteroidaceae</taxon>
        <taxon>Bacteroides</taxon>
    </lineage>
</organism>
<dbReference type="AlphaFoldDB" id="A0A0P0FA06"/>
<accession>A0A0P0FA06</accession>
<dbReference type="EMBL" id="WCSB01000001">
    <property type="protein sequence ID" value="KAB4455732.1"/>
    <property type="molecule type" value="Genomic_DNA"/>
</dbReference>
<evidence type="ECO:0000313" key="2">
    <source>
        <dbReference type="EMBL" id="MDC2237530.1"/>
    </source>
</evidence>
<dbReference type="Proteomes" id="UP000460317">
    <property type="component" value="Unassembled WGS sequence"/>
</dbReference>
<dbReference type="KEGG" id="btho:Btheta7330_00546"/>
<evidence type="ECO:0000313" key="5">
    <source>
        <dbReference type="Proteomes" id="UP000460317"/>
    </source>
</evidence>
<gene>
    <name evidence="3" type="ORF">DW780_20690</name>
    <name evidence="1" type="ORF">GAN93_01770</name>
    <name evidence="2" type="ORF">PO127_17465</name>
</gene>
<evidence type="ECO:0000313" key="3">
    <source>
        <dbReference type="EMBL" id="RHD83561.1"/>
    </source>
</evidence>
<reference evidence="3 4" key="1">
    <citation type="submission" date="2018-08" db="EMBL/GenBank/DDBJ databases">
        <title>A genome reference for cultivated species of the human gut microbiota.</title>
        <authorList>
            <person name="Zou Y."/>
            <person name="Xue W."/>
            <person name="Luo G."/>
        </authorList>
    </citation>
    <scope>NUCLEOTIDE SEQUENCE [LARGE SCALE GENOMIC DNA]</scope>
    <source>
        <strain evidence="3 4">AM30-26</strain>
    </source>
</reference>
<evidence type="ECO:0000313" key="1">
    <source>
        <dbReference type="EMBL" id="KAB4455732.1"/>
    </source>
</evidence>